<feature type="chain" id="PRO_5041676257" evidence="2">
    <location>
        <begin position="24"/>
        <end position="148"/>
    </location>
</feature>
<dbReference type="Proteomes" id="UP000011086">
    <property type="component" value="Unassembled WGS sequence"/>
</dbReference>
<accession>A0AA97PGZ3</accession>
<reference evidence="3" key="1">
    <citation type="journal article" date="2012" name="PLoS Genet.">
        <title>Comparative analysis of the genomes of two field isolates of the rice blast fungus Magnaporthe oryzae.</title>
        <authorList>
            <person name="Xue M."/>
            <person name="Yang J."/>
            <person name="Li Z."/>
            <person name="Hu S."/>
            <person name="Yao N."/>
            <person name="Dean R.A."/>
            <person name="Zhao W."/>
            <person name="Shen M."/>
            <person name="Zhang H."/>
            <person name="Li C."/>
            <person name="Liu L."/>
            <person name="Cao L."/>
            <person name="Xu X."/>
            <person name="Xing Y."/>
            <person name="Hsiang T."/>
            <person name="Zhang Z."/>
            <person name="Xu J.R."/>
            <person name="Peng Y.L."/>
        </authorList>
    </citation>
    <scope>NUCLEOTIDE SEQUENCE</scope>
    <source>
        <strain evidence="3">Y34</strain>
    </source>
</reference>
<proteinExistence type="predicted"/>
<evidence type="ECO:0000313" key="3">
    <source>
        <dbReference type="EMBL" id="ELQ34276.1"/>
    </source>
</evidence>
<feature type="region of interest" description="Disordered" evidence="1">
    <location>
        <begin position="106"/>
        <end position="148"/>
    </location>
</feature>
<name>A0AA97PGZ3_PYRO3</name>
<protein>
    <submittedName>
        <fullName evidence="3">Uncharacterized protein</fullName>
    </submittedName>
</protein>
<sequence>MRLQIITVATCFVYGALTNLAEAHNQKISARGVKNQTFGQCVDRCYATRFYGMDIPPTPSKFKDLYRHDAHMVFIDTLCHDHCAVIMEELQAIAIRKVEEKIKAEREAERQAEWETEREAEREAERKAQRKAEREAKRKAQRKAEREA</sequence>
<feature type="signal peptide" evidence="2">
    <location>
        <begin position="1"/>
        <end position="23"/>
    </location>
</feature>
<gene>
    <name evidence="3" type="ORF">OOU_Y34scaffold00775g1</name>
</gene>
<evidence type="ECO:0000256" key="2">
    <source>
        <dbReference type="SAM" id="SignalP"/>
    </source>
</evidence>
<organism evidence="3">
    <name type="scientific">Pyricularia oryzae (strain Y34)</name>
    <name type="common">Rice blast fungus</name>
    <name type="synonym">Magnaporthe oryzae</name>
    <dbReference type="NCBI Taxonomy" id="1143189"/>
    <lineage>
        <taxon>Eukaryota</taxon>
        <taxon>Fungi</taxon>
        <taxon>Dikarya</taxon>
        <taxon>Ascomycota</taxon>
        <taxon>Pezizomycotina</taxon>
        <taxon>Sordariomycetes</taxon>
        <taxon>Sordariomycetidae</taxon>
        <taxon>Magnaporthales</taxon>
        <taxon>Pyriculariaceae</taxon>
        <taxon>Pyricularia</taxon>
    </lineage>
</organism>
<dbReference type="AlphaFoldDB" id="A0AA97PGZ3"/>
<evidence type="ECO:0000256" key="1">
    <source>
        <dbReference type="SAM" id="MobiDB-lite"/>
    </source>
</evidence>
<keyword evidence="2" id="KW-0732">Signal</keyword>
<dbReference type="EMBL" id="JH793112">
    <property type="protein sequence ID" value="ELQ34276.1"/>
    <property type="molecule type" value="Genomic_DNA"/>
</dbReference>